<protein>
    <submittedName>
        <fullName evidence="3">ComF family protein</fullName>
    </submittedName>
</protein>
<dbReference type="EMBL" id="VUNH01000002">
    <property type="protein sequence ID" value="MST54834.1"/>
    <property type="molecule type" value="Genomic_DNA"/>
</dbReference>
<feature type="compositionally biased region" description="Basic and acidic residues" evidence="2">
    <location>
        <begin position="155"/>
        <end position="173"/>
    </location>
</feature>
<dbReference type="RefSeq" id="WP_154527955.1">
    <property type="nucleotide sequence ID" value="NZ_VUNH01000002.1"/>
</dbReference>
<feature type="region of interest" description="Disordered" evidence="2">
    <location>
        <begin position="155"/>
        <end position="175"/>
    </location>
</feature>
<evidence type="ECO:0000313" key="4">
    <source>
        <dbReference type="Proteomes" id="UP000473699"/>
    </source>
</evidence>
<gene>
    <name evidence="3" type="ORF">FYJ74_02045</name>
</gene>
<sequence length="226" mass="24667">MNWAPVVELLGHLLMPESCPVCGKLASPLCPECLEKISAPAPPLPHCLRCGGASPCERHGRRYEVRSLTLHKGEARELLLTVKYGGSGLAARKMGAALGRLVGENERQGGWTIVPIPPHPRACFFPRGDSHLQWMARGLSRAVGVPVRECLRWKEKRTPQKRQPDSQSRRAMPEDSFVCAGAAPERVLLLDDVSTTGTTLLRAAQCLYGAGAQQVTSLCWSVARRT</sequence>
<comment type="caution">
    <text evidence="3">The sequence shown here is derived from an EMBL/GenBank/DDBJ whole genome shotgun (WGS) entry which is preliminary data.</text>
</comment>
<dbReference type="InterPro" id="IPR000836">
    <property type="entry name" value="PRTase_dom"/>
</dbReference>
<keyword evidence="4" id="KW-1185">Reference proteome</keyword>
<organism evidence="3 4">
    <name type="scientific">Pyramidobacter porci</name>
    <dbReference type="NCBI Taxonomy" id="2605789"/>
    <lineage>
        <taxon>Bacteria</taxon>
        <taxon>Thermotogati</taxon>
        <taxon>Synergistota</taxon>
        <taxon>Synergistia</taxon>
        <taxon>Synergistales</taxon>
        <taxon>Dethiosulfovibrionaceae</taxon>
        <taxon>Pyramidobacter</taxon>
    </lineage>
</organism>
<evidence type="ECO:0000256" key="1">
    <source>
        <dbReference type="ARBA" id="ARBA00008007"/>
    </source>
</evidence>
<reference evidence="3 4" key="1">
    <citation type="submission" date="2019-08" db="EMBL/GenBank/DDBJ databases">
        <title>In-depth cultivation of the pig gut microbiome towards novel bacterial diversity and tailored functional studies.</title>
        <authorList>
            <person name="Wylensek D."/>
            <person name="Hitch T.C.A."/>
            <person name="Clavel T."/>
        </authorList>
    </citation>
    <scope>NUCLEOTIDE SEQUENCE [LARGE SCALE GENOMIC DNA]</scope>
    <source>
        <strain evidence="3 4">SM-530-WT-4B</strain>
    </source>
</reference>
<dbReference type="PANTHER" id="PTHR47505:SF1">
    <property type="entry name" value="DNA UTILIZATION PROTEIN YHGH"/>
    <property type="match status" value="1"/>
</dbReference>
<dbReference type="PANTHER" id="PTHR47505">
    <property type="entry name" value="DNA UTILIZATION PROTEIN YHGH"/>
    <property type="match status" value="1"/>
</dbReference>
<accession>A0A6L5Y934</accession>
<dbReference type="CDD" id="cd06223">
    <property type="entry name" value="PRTases_typeI"/>
    <property type="match status" value="1"/>
</dbReference>
<comment type="similarity">
    <text evidence="1">Belongs to the ComF/GntX family.</text>
</comment>
<dbReference type="InterPro" id="IPR051910">
    <property type="entry name" value="ComF/GntX_DNA_util-trans"/>
</dbReference>
<evidence type="ECO:0000256" key="2">
    <source>
        <dbReference type="SAM" id="MobiDB-lite"/>
    </source>
</evidence>
<evidence type="ECO:0000313" key="3">
    <source>
        <dbReference type="EMBL" id="MST54834.1"/>
    </source>
</evidence>
<dbReference type="Gene3D" id="3.40.50.2020">
    <property type="match status" value="1"/>
</dbReference>
<dbReference type="Proteomes" id="UP000473699">
    <property type="component" value="Unassembled WGS sequence"/>
</dbReference>
<proteinExistence type="inferred from homology"/>
<dbReference type="AlphaFoldDB" id="A0A6L5Y934"/>
<dbReference type="InterPro" id="IPR029057">
    <property type="entry name" value="PRTase-like"/>
</dbReference>
<name>A0A6L5Y934_9BACT</name>
<dbReference type="SUPFAM" id="SSF53271">
    <property type="entry name" value="PRTase-like"/>
    <property type="match status" value="1"/>
</dbReference>